<protein>
    <submittedName>
        <fullName evidence="2">Uncharacterized protein</fullName>
    </submittedName>
</protein>
<proteinExistence type="predicted"/>
<feature type="compositionally biased region" description="Low complexity" evidence="1">
    <location>
        <begin position="1"/>
        <end position="28"/>
    </location>
</feature>
<dbReference type="AlphaFoldDB" id="D3BLX4"/>
<dbReference type="RefSeq" id="XP_020429703.1">
    <property type="nucleotide sequence ID" value="XM_020582922.1"/>
</dbReference>
<reference evidence="2 3" key="1">
    <citation type="journal article" date="2011" name="Genome Res.">
        <title>Phylogeny-wide analysis of social amoeba genomes highlights ancient origins for complex intercellular communication.</title>
        <authorList>
            <person name="Heidel A.J."/>
            <person name="Lawal H.M."/>
            <person name="Felder M."/>
            <person name="Schilde C."/>
            <person name="Helps N.R."/>
            <person name="Tunggal B."/>
            <person name="Rivero F."/>
            <person name="John U."/>
            <person name="Schleicher M."/>
            <person name="Eichinger L."/>
            <person name="Platzer M."/>
            <person name="Noegel A.A."/>
            <person name="Schaap P."/>
            <person name="Gloeckner G."/>
        </authorList>
    </citation>
    <scope>NUCLEOTIDE SEQUENCE [LARGE SCALE GENOMIC DNA]</scope>
    <source>
        <strain evidence="3">ATCC 26659 / Pp 5 / PN500</strain>
    </source>
</reference>
<gene>
    <name evidence="2" type="ORF">PPL_12178</name>
</gene>
<evidence type="ECO:0000313" key="2">
    <source>
        <dbReference type="EMBL" id="EFA77575.1"/>
    </source>
</evidence>
<dbReference type="InParanoid" id="D3BLX4"/>
<organism evidence="2 3">
    <name type="scientific">Heterostelium pallidum (strain ATCC 26659 / Pp 5 / PN500)</name>
    <name type="common">Cellular slime mold</name>
    <name type="synonym">Polysphondylium pallidum</name>
    <dbReference type="NCBI Taxonomy" id="670386"/>
    <lineage>
        <taxon>Eukaryota</taxon>
        <taxon>Amoebozoa</taxon>
        <taxon>Evosea</taxon>
        <taxon>Eumycetozoa</taxon>
        <taxon>Dictyostelia</taxon>
        <taxon>Acytosteliales</taxon>
        <taxon>Acytosteliaceae</taxon>
        <taxon>Heterostelium</taxon>
    </lineage>
</organism>
<dbReference type="EMBL" id="ADBJ01000042">
    <property type="protein sequence ID" value="EFA77575.1"/>
    <property type="molecule type" value="Genomic_DNA"/>
</dbReference>
<accession>D3BLX4</accession>
<dbReference type="Proteomes" id="UP000001396">
    <property type="component" value="Unassembled WGS sequence"/>
</dbReference>
<name>D3BLX4_HETP5</name>
<sequence>MTAPTDQSTTTTTTTTSSATAPTDTTTTNDLSCLKMDSDEDKIVDSELNNPLWLTSLRDDVFFFDLIVLRIQKDSDIG</sequence>
<evidence type="ECO:0000313" key="3">
    <source>
        <dbReference type="Proteomes" id="UP000001396"/>
    </source>
</evidence>
<keyword evidence="3" id="KW-1185">Reference proteome</keyword>
<evidence type="ECO:0000256" key="1">
    <source>
        <dbReference type="SAM" id="MobiDB-lite"/>
    </source>
</evidence>
<comment type="caution">
    <text evidence="2">The sequence shown here is derived from an EMBL/GenBank/DDBJ whole genome shotgun (WGS) entry which is preliminary data.</text>
</comment>
<dbReference type="GeneID" id="31367645"/>
<feature type="region of interest" description="Disordered" evidence="1">
    <location>
        <begin position="1"/>
        <end position="32"/>
    </location>
</feature>